<gene>
    <name evidence="12" type="ORF">RradSPS_1366</name>
    <name evidence="13" type="ORF">SIL72_08445</name>
</gene>
<dbReference type="RefSeq" id="WP_038681590.1">
    <property type="nucleotide sequence ID" value="NZ_CP007514.1"/>
</dbReference>
<dbReference type="Proteomes" id="UP001281130">
    <property type="component" value="Unassembled WGS sequence"/>
</dbReference>
<dbReference type="KEGG" id="rrd:RradSPS_1366"/>
<feature type="domain" description="Type II secretion system protein GspF" evidence="11">
    <location>
        <begin position="69"/>
        <end position="192"/>
    </location>
</feature>
<evidence type="ECO:0000256" key="4">
    <source>
        <dbReference type="ARBA" id="ARBA00022475"/>
    </source>
</evidence>
<sequence>MDTYRYRVRRQGGDIVSGELEGADREAVVEALRREGLLVIEVSREERGLRRFGLGGLRERVGREDLVVFTRQLATMTEAGVPLVRSLGLLAEGSESANLARVLHRLKRDIESGASFSGALLRQESVFGRLYVQMVRAGEHGGALDEVLLRVAAQLEREQELRRQVRSAMVYPTFVLAFALLATLLMFVFVVPVFAGMYDDLGGELPLPTRLAIGVSDLLSSPVGLGAALCVGLAVWLLVRRTRTENGRNLLGRISLALPLGLGRLAGKVALARVARTLGSLVSAGVPILEAVEITAAASGNPVVEAALLRAREEVGRGESVAAALSGEPVFPHLVVRMVAVGEETGNLDGTLAKVADFYEAEVENAVRSLTAAVEPALIVAVGAIVGTTIITMYLPMFRVFELL</sequence>
<dbReference type="eggNOG" id="COG1459">
    <property type="taxonomic scope" value="Bacteria"/>
</dbReference>
<dbReference type="PATRIC" id="fig|42256.3.peg.1383"/>
<evidence type="ECO:0000256" key="7">
    <source>
        <dbReference type="ARBA" id="ARBA00022989"/>
    </source>
</evidence>
<dbReference type="PROSITE" id="PS00874">
    <property type="entry name" value="T2SP_F"/>
    <property type="match status" value="1"/>
</dbReference>
<dbReference type="EMBL" id="CP007514">
    <property type="protein sequence ID" value="AHY46649.1"/>
    <property type="molecule type" value="Genomic_DNA"/>
</dbReference>
<feature type="transmembrane region" description="Helical" evidence="10">
    <location>
        <begin position="169"/>
        <end position="198"/>
    </location>
</feature>
<keyword evidence="14" id="KW-1185">Reference proteome</keyword>
<dbReference type="Proteomes" id="UP000025229">
    <property type="component" value="Chromosome"/>
</dbReference>
<comment type="similarity">
    <text evidence="2 9">Belongs to the GSP F family.</text>
</comment>
<dbReference type="PANTHER" id="PTHR30012:SF7">
    <property type="entry name" value="PROTEIN TRANSPORT PROTEIN HOFC HOMOLOG"/>
    <property type="match status" value="1"/>
</dbReference>
<keyword evidence="4" id="KW-1003">Cell membrane</keyword>
<evidence type="ECO:0000256" key="1">
    <source>
        <dbReference type="ARBA" id="ARBA00004429"/>
    </source>
</evidence>
<dbReference type="OrthoDB" id="9805682at2"/>
<evidence type="ECO:0000256" key="9">
    <source>
        <dbReference type="RuleBase" id="RU003923"/>
    </source>
</evidence>
<dbReference type="InterPro" id="IPR018076">
    <property type="entry name" value="T2SS_GspF_dom"/>
</dbReference>
<evidence type="ECO:0000313" key="14">
    <source>
        <dbReference type="Proteomes" id="UP000025229"/>
    </source>
</evidence>
<keyword evidence="3 9" id="KW-0813">Transport</keyword>
<evidence type="ECO:0000256" key="3">
    <source>
        <dbReference type="ARBA" id="ARBA00022448"/>
    </source>
</evidence>
<organism evidence="12 14">
    <name type="scientific">Rubrobacter radiotolerans</name>
    <name type="common">Arthrobacter radiotolerans</name>
    <dbReference type="NCBI Taxonomy" id="42256"/>
    <lineage>
        <taxon>Bacteria</taxon>
        <taxon>Bacillati</taxon>
        <taxon>Actinomycetota</taxon>
        <taxon>Rubrobacteria</taxon>
        <taxon>Rubrobacterales</taxon>
        <taxon>Rubrobacteraceae</taxon>
        <taxon>Rubrobacter</taxon>
    </lineage>
</organism>
<evidence type="ECO:0000313" key="12">
    <source>
        <dbReference type="EMBL" id="AHY46649.1"/>
    </source>
</evidence>
<dbReference type="HOGENOM" id="CLU_035032_2_1_11"/>
<keyword evidence="8 10" id="KW-0472">Membrane</keyword>
<dbReference type="GO" id="GO:0005886">
    <property type="term" value="C:plasma membrane"/>
    <property type="evidence" value="ECO:0007669"/>
    <property type="project" value="UniProtKB-SubCell"/>
</dbReference>
<dbReference type="FunFam" id="1.20.81.30:FF:000001">
    <property type="entry name" value="Type II secretion system protein F"/>
    <property type="match status" value="2"/>
</dbReference>
<dbReference type="Gene3D" id="1.20.81.30">
    <property type="entry name" value="Type II secretion system (T2SS), domain F"/>
    <property type="match status" value="2"/>
</dbReference>
<dbReference type="AlphaFoldDB" id="A0A023X3M1"/>
<dbReference type="PRINTS" id="PR00812">
    <property type="entry name" value="BCTERIALGSPF"/>
</dbReference>
<evidence type="ECO:0000256" key="8">
    <source>
        <dbReference type="ARBA" id="ARBA00023136"/>
    </source>
</evidence>
<evidence type="ECO:0000259" key="11">
    <source>
        <dbReference type="Pfam" id="PF00482"/>
    </source>
</evidence>
<comment type="subcellular location">
    <subcellularLocation>
        <location evidence="1">Cell inner membrane</location>
        <topology evidence="1">Multi-pass membrane protein</topology>
    </subcellularLocation>
    <subcellularLocation>
        <location evidence="9">Cell membrane</location>
        <topology evidence="9">Multi-pass membrane protein</topology>
    </subcellularLocation>
</comment>
<dbReference type="GO" id="GO:0015628">
    <property type="term" value="P:protein secretion by the type II secretion system"/>
    <property type="evidence" value="ECO:0007669"/>
    <property type="project" value="TreeGrafter"/>
</dbReference>
<dbReference type="Pfam" id="PF00482">
    <property type="entry name" value="T2SSF"/>
    <property type="match status" value="2"/>
</dbReference>
<keyword evidence="6 9" id="KW-0812">Transmembrane</keyword>
<evidence type="ECO:0000256" key="5">
    <source>
        <dbReference type="ARBA" id="ARBA00022519"/>
    </source>
</evidence>
<reference evidence="13" key="2">
    <citation type="submission" date="2023-11" db="EMBL/GenBank/DDBJ databases">
        <title>MicrobeMod: A computational toolkit for identifying prokaryotic methylation and restriction-modification with nanopore sequencing.</title>
        <authorList>
            <person name="Crits-Christoph A."/>
            <person name="Kang S.C."/>
            <person name="Lee H."/>
            <person name="Ostrov N."/>
        </authorList>
    </citation>
    <scope>NUCLEOTIDE SEQUENCE</scope>
    <source>
        <strain evidence="13">ATCC 51242</strain>
    </source>
</reference>
<dbReference type="InterPro" id="IPR042094">
    <property type="entry name" value="T2SS_GspF_sf"/>
</dbReference>
<evidence type="ECO:0000256" key="2">
    <source>
        <dbReference type="ARBA" id="ARBA00005745"/>
    </source>
</evidence>
<dbReference type="STRING" id="42256.RradSPS_1366"/>
<dbReference type="PANTHER" id="PTHR30012">
    <property type="entry name" value="GENERAL SECRETION PATHWAY PROTEIN"/>
    <property type="match status" value="1"/>
</dbReference>
<dbReference type="InterPro" id="IPR001992">
    <property type="entry name" value="T2SS_GspF/T4SS_PilC_CS"/>
</dbReference>
<keyword evidence="5" id="KW-0997">Cell inner membrane</keyword>
<evidence type="ECO:0000256" key="6">
    <source>
        <dbReference type="ARBA" id="ARBA00022692"/>
    </source>
</evidence>
<dbReference type="InterPro" id="IPR003004">
    <property type="entry name" value="GspF/PilC"/>
</dbReference>
<proteinExistence type="inferred from homology"/>
<dbReference type="EMBL" id="JAWXXX010000001">
    <property type="protein sequence ID" value="MDX5894056.1"/>
    <property type="molecule type" value="Genomic_DNA"/>
</dbReference>
<name>A0A023X3M1_RUBRA</name>
<feature type="transmembrane region" description="Helical" evidence="10">
    <location>
        <begin position="218"/>
        <end position="239"/>
    </location>
</feature>
<evidence type="ECO:0000313" key="13">
    <source>
        <dbReference type="EMBL" id="MDX5894056.1"/>
    </source>
</evidence>
<evidence type="ECO:0000256" key="10">
    <source>
        <dbReference type="SAM" id="Phobius"/>
    </source>
</evidence>
<reference evidence="12 14" key="1">
    <citation type="submission" date="2014-03" db="EMBL/GenBank/DDBJ databases">
        <title>Complete genome sequence of the Radio-Resistant Rubrobacter radiotolerans RSPS-4.</title>
        <authorList>
            <person name="Egas C.C."/>
            <person name="Barroso C.C."/>
            <person name="Froufe H.J.C."/>
            <person name="Pacheco J.J."/>
            <person name="Albuquerque L.L."/>
            <person name="da Costa M.M.S."/>
        </authorList>
    </citation>
    <scope>NUCLEOTIDE SEQUENCE [LARGE SCALE GENOMIC DNA]</scope>
    <source>
        <strain evidence="12 14">RSPS-4</strain>
    </source>
</reference>
<feature type="transmembrane region" description="Helical" evidence="10">
    <location>
        <begin position="377"/>
        <end position="397"/>
    </location>
</feature>
<protein>
    <submittedName>
        <fullName evidence="13">Type II secretion system F family protein</fullName>
    </submittedName>
    <submittedName>
        <fullName evidence="12">Type II secretory pathway component PulF</fullName>
    </submittedName>
</protein>
<keyword evidence="7 10" id="KW-1133">Transmembrane helix</keyword>
<feature type="domain" description="Type II secretion system protein GspF" evidence="11">
    <location>
        <begin position="275"/>
        <end position="396"/>
    </location>
</feature>
<accession>A0A023X3M1</accession>